<comment type="catalytic activity">
    <reaction evidence="7">
        <text>D-tagatofuranose 6-phosphate + ATP = D-tagatofuranose 1,6-bisphosphate + ADP + H(+)</text>
        <dbReference type="Rhea" id="RHEA:12420"/>
        <dbReference type="ChEBI" id="CHEBI:15378"/>
        <dbReference type="ChEBI" id="CHEBI:30616"/>
        <dbReference type="ChEBI" id="CHEBI:58694"/>
        <dbReference type="ChEBI" id="CHEBI:58695"/>
        <dbReference type="ChEBI" id="CHEBI:456216"/>
        <dbReference type="EC" id="2.7.1.144"/>
    </reaction>
</comment>
<dbReference type="EC" id="2.7.1.144" evidence="7"/>
<accession>A0A9D1AFM9</accession>
<dbReference type="GO" id="GO:0009024">
    <property type="term" value="F:tagatose-6-phosphate kinase activity"/>
    <property type="evidence" value="ECO:0007669"/>
    <property type="project" value="UniProtKB-EC"/>
</dbReference>
<keyword evidence="4 8" id="KW-0418">Kinase</keyword>
<reference evidence="10" key="1">
    <citation type="submission" date="2020-10" db="EMBL/GenBank/DDBJ databases">
        <authorList>
            <person name="Gilroy R."/>
        </authorList>
    </citation>
    <scope>NUCLEOTIDE SEQUENCE</scope>
    <source>
        <strain evidence="10">ChiW25-3613</strain>
    </source>
</reference>
<dbReference type="Proteomes" id="UP000824179">
    <property type="component" value="Unassembled WGS sequence"/>
</dbReference>
<comment type="catalytic activity">
    <reaction evidence="6 8">
        <text>beta-D-fructose 1-phosphate + ATP = beta-D-fructose 1,6-bisphosphate + ADP + H(+)</text>
        <dbReference type="Rhea" id="RHEA:14213"/>
        <dbReference type="ChEBI" id="CHEBI:15378"/>
        <dbReference type="ChEBI" id="CHEBI:30616"/>
        <dbReference type="ChEBI" id="CHEBI:32966"/>
        <dbReference type="ChEBI" id="CHEBI:138881"/>
        <dbReference type="ChEBI" id="CHEBI:456216"/>
        <dbReference type="EC" id="2.7.1.56"/>
    </reaction>
</comment>
<dbReference type="PANTHER" id="PTHR46566">
    <property type="entry name" value="1-PHOSPHOFRUCTOKINASE-RELATED"/>
    <property type="match status" value="1"/>
</dbReference>
<dbReference type="GO" id="GO:0005829">
    <property type="term" value="C:cytosol"/>
    <property type="evidence" value="ECO:0007669"/>
    <property type="project" value="TreeGrafter"/>
</dbReference>
<comment type="pathway">
    <text evidence="7">Carbohydrate metabolism; D-tagatose 6-phosphate degradation; D-glyceraldehyde 3-phosphate and glycerone phosphate from D-tagatose 6-phosphate: step 1/2.</text>
</comment>
<reference evidence="10" key="2">
    <citation type="journal article" date="2021" name="PeerJ">
        <title>Extensive microbial diversity within the chicken gut microbiome revealed by metagenomics and culture.</title>
        <authorList>
            <person name="Gilroy R."/>
            <person name="Ravi A."/>
            <person name="Getino M."/>
            <person name="Pursley I."/>
            <person name="Horton D.L."/>
            <person name="Alikhan N.F."/>
            <person name="Baker D."/>
            <person name="Gharbi K."/>
            <person name="Hall N."/>
            <person name="Watson M."/>
            <person name="Adriaenssens E.M."/>
            <person name="Foster-Nyarko E."/>
            <person name="Jarju S."/>
            <person name="Secka A."/>
            <person name="Antonio M."/>
            <person name="Oren A."/>
            <person name="Chaudhuri R.R."/>
            <person name="La Ragione R."/>
            <person name="Hildebrand F."/>
            <person name="Pallen M.J."/>
        </authorList>
    </citation>
    <scope>NUCLEOTIDE SEQUENCE</scope>
    <source>
        <strain evidence="10">ChiW25-3613</strain>
    </source>
</reference>
<dbReference type="EMBL" id="DVHB01000044">
    <property type="protein sequence ID" value="HIR39190.1"/>
    <property type="molecule type" value="Genomic_DNA"/>
</dbReference>
<name>A0A9D1AFM9_9FIRM</name>
<keyword evidence="2 7" id="KW-0808">Transferase</keyword>
<sequence length="303" mass="32786">MIYTITFNPSLDYYVKVNNLKSGIVNRTATEYITVGGKGLNVSLALKELGDESFAYGFVAGFTGNAIDEKVTAMGLEHEFLKVGGQSRINVKIKSTTETDINGIGAIVSEDDVARLISSLKKRLKEGDWLVICGSVPSTLDDRTYENLLKKLKPLKNINVVVDACGALLTNTLKYRPFLIKPNIFELSEIFGLKTLPNTKEIAACARELQKQGARNVICSMGGDGAVMVTEADQALYVRAARGQLVNSVGAGDSMIAGFIHEYLASGNYFSALNFATAAGSACAFTQHLATKEQIEYIESLML</sequence>
<dbReference type="InterPro" id="IPR022463">
    <property type="entry name" value="1-PFruKinase"/>
</dbReference>
<dbReference type="FunFam" id="3.40.1190.20:FF:000001">
    <property type="entry name" value="Phosphofructokinase"/>
    <property type="match status" value="1"/>
</dbReference>
<evidence type="ECO:0000256" key="8">
    <source>
        <dbReference type="RuleBase" id="RU369061"/>
    </source>
</evidence>
<dbReference type="InterPro" id="IPR002173">
    <property type="entry name" value="Carboh/pur_kinase_PfkB_CS"/>
</dbReference>
<evidence type="ECO:0000256" key="4">
    <source>
        <dbReference type="ARBA" id="ARBA00022777"/>
    </source>
</evidence>
<evidence type="ECO:0000256" key="3">
    <source>
        <dbReference type="ARBA" id="ARBA00022741"/>
    </source>
</evidence>
<dbReference type="PIRSF" id="PIRSF000535">
    <property type="entry name" value="1PFK/6PFK/LacC"/>
    <property type="match status" value="1"/>
</dbReference>
<evidence type="ECO:0000256" key="6">
    <source>
        <dbReference type="ARBA" id="ARBA00047745"/>
    </source>
</evidence>
<evidence type="ECO:0000313" key="11">
    <source>
        <dbReference type="Proteomes" id="UP000824179"/>
    </source>
</evidence>
<dbReference type="PANTHER" id="PTHR46566:SF1">
    <property type="entry name" value="1-PHOSPHOFRUCTOKINASE"/>
    <property type="match status" value="1"/>
</dbReference>
<dbReference type="InterPro" id="IPR029056">
    <property type="entry name" value="Ribokinase-like"/>
</dbReference>
<evidence type="ECO:0000256" key="5">
    <source>
        <dbReference type="ARBA" id="ARBA00022840"/>
    </source>
</evidence>
<comment type="function">
    <text evidence="8">Catalyzes the ATP-dependent phosphorylation of fructose-l-phosphate to fructose-l,6-bisphosphate.</text>
</comment>
<organism evidence="10 11">
    <name type="scientific">Candidatus Coproplasma stercoripullorum</name>
    <dbReference type="NCBI Taxonomy" id="2840751"/>
    <lineage>
        <taxon>Bacteria</taxon>
        <taxon>Bacillati</taxon>
        <taxon>Bacillota</taxon>
        <taxon>Clostridia</taxon>
        <taxon>Eubacteriales</taxon>
        <taxon>Candidatus Coproplasma</taxon>
    </lineage>
</organism>
<comment type="similarity">
    <text evidence="1">Belongs to the carbohydrate kinase pfkB family.</text>
</comment>
<dbReference type="NCBIfam" id="TIGR03168">
    <property type="entry name" value="1-PFK"/>
    <property type="match status" value="1"/>
</dbReference>
<evidence type="ECO:0000256" key="7">
    <source>
        <dbReference type="PIRNR" id="PIRNR000535"/>
    </source>
</evidence>
<protein>
    <recommendedName>
        <fullName evidence="7">Tagatose-6-phosphate kinase</fullName>
        <ecNumber evidence="7">2.7.1.144</ecNumber>
    </recommendedName>
</protein>
<evidence type="ECO:0000259" key="9">
    <source>
        <dbReference type="Pfam" id="PF00294"/>
    </source>
</evidence>
<keyword evidence="3 7" id="KW-0547">Nucleotide-binding</keyword>
<dbReference type="Pfam" id="PF00294">
    <property type="entry name" value="PfkB"/>
    <property type="match status" value="1"/>
</dbReference>
<dbReference type="InterPro" id="IPR011611">
    <property type="entry name" value="PfkB_dom"/>
</dbReference>
<dbReference type="InterPro" id="IPR017583">
    <property type="entry name" value="Tagatose/fructose_Pkinase"/>
</dbReference>
<keyword evidence="7" id="KW-0423">Lactose metabolism</keyword>
<keyword evidence="5 7" id="KW-0067">ATP-binding</keyword>
<proteinExistence type="inferred from homology"/>
<evidence type="ECO:0000256" key="1">
    <source>
        <dbReference type="ARBA" id="ARBA00005380"/>
    </source>
</evidence>
<comment type="similarity">
    <text evidence="7">Belongs to the carbohydrate kinase PfkB family. LacC subfamily.</text>
</comment>
<evidence type="ECO:0000256" key="2">
    <source>
        <dbReference type="ARBA" id="ARBA00022679"/>
    </source>
</evidence>
<feature type="domain" description="Carbohydrate kinase PfkB" evidence="9">
    <location>
        <begin position="19"/>
        <end position="285"/>
    </location>
</feature>
<evidence type="ECO:0000313" key="10">
    <source>
        <dbReference type="EMBL" id="HIR39190.1"/>
    </source>
</evidence>
<gene>
    <name evidence="10" type="primary">pfkB</name>
    <name evidence="10" type="ORF">IAB90_02295</name>
</gene>
<dbReference type="GO" id="GO:0005524">
    <property type="term" value="F:ATP binding"/>
    <property type="evidence" value="ECO:0007669"/>
    <property type="project" value="UniProtKB-UniRule"/>
</dbReference>
<dbReference type="GO" id="GO:0044281">
    <property type="term" value="P:small molecule metabolic process"/>
    <property type="evidence" value="ECO:0007669"/>
    <property type="project" value="UniProtKB-ARBA"/>
</dbReference>
<dbReference type="PROSITE" id="PS00584">
    <property type="entry name" value="PFKB_KINASES_2"/>
    <property type="match status" value="1"/>
</dbReference>
<dbReference type="Gene3D" id="3.40.1190.20">
    <property type="match status" value="1"/>
</dbReference>
<comment type="caution">
    <text evidence="10">The sequence shown here is derived from an EMBL/GenBank/DDBJ whole genome shotgun (WGS) entry which is preliminary data.</text>
</comment>
<dbReference type="AlphaFoldDB" id="A0A9D1AFM9"/>
<dbReference type="NCBIfam" id="TIGR03828">
    <property type="entry name" value="pfkB"/>
    <property type="match status" value="1"/>
</dbReference>
<dbReference type="GO" id="GO:0005988">
    <property type="term" value="P:lactose metabolic process"/>
    <property type="evidence" value="ECO:0007669"/>
    <property type="project" value="UniProtKB-KW"/>
</dbReference>
<dbReference type="SUPFAM" id="SSF53613">
    <property type="entry name" value="Ribokinase-like"/>
    <property type="match status" value="1"/>
</dbReference>
<dbReference type="GO" id="GO:0008662">
    <property type="term" value="F:1-phosphofructokinase activity"/>
    <property type="evidence" value="ECO:0007669"/>
    <property type="project" value="UniProtKB-UniRule"/>
</dbReference>
<dbReference type="CDD" id="cd01164">
    <property type="entry name" value="FruK_PfkB_like"/>
    <property type="match status" value="1"/>
</dbReference>
<dbReference type="GO" id="GO:0016052">
    <property type="term" value="P:carbohydrate catabolic process"/>
    <property type="evidence" value="ECO:0007669"/>
    <property type="project" value="UniProtKB-ARBA"/>
</dbReference>